<dbReference type="AlphaFoldDB" id="A0A845APT4"/>
<evidence type="ECO:0000313" key="3">
    <source>
        <dbReference type="Proteomes" id="UP000446786"/>
    </source>
</evidence>
<organism evidence="2 3">
    <name type="scientific">Parerythrobacter jejuensis</name>
    <dbReference type="NCBI Taxonomy" id="795812"/>
    <lineage>
        <taxon>Bacteria</taxon>
        <taxon>Pseudomonadati</taxon>
        <taxon>Pseudomonadota</taxon>
        <taxon>Alphaproteobacteria</taxon>
        <taxon>Sphingomonadales</taxon>
        <taxon>Erythrobacteraceae</taxon>
        <taxon>Parerythrobacter</taxon>
    </lineage>
</organism>
<accession>A0A845APT4</accession>
<dbReference type="OrthoDB" id="7207122at2"/>
<protein>
    <submittedName>
        <fullName evidence="2">DUF4440 domain-containing protein</fullName>
    </submittedName>
</protein>
<dbReference type="InterPro" id="IPR037401">
    <property type="entry name" value="SnoaL-like"/>
</dbReference>
<dbReference type="Gene3D" id="3.10.450.50">
    <property type="match status" value="1"/>
</dbReference>
<proteinExistence type="predicted"/>
<dbReference type="RefSeq" id="WP_160780502.1">
    <property type="nucleotide sequence ID" value="NZ_BAAAZF010000001.1"/>
</dbReference>
<sequence length="123" mass="13258">MQDLADTLFRAFEAGDAEGARACLADDFALVQNGGRPMDRETLITFARAFRSVVSGYRYEKPQFSTTDSGFVREHEVCGTLPDGSELRFAACVVAEVTDGKITAVREYLDTPKAAGVAKALSA</sequence>
<dbReference type="Proteomes" id="UP000446786">
    <property type="component" value="Unassembled WGS sequence"/>
</dbReference>
<gene>
    <name evidence="2" type="ORF">GRI94_13560</name>
</gene>
<feature type="domain" description="SnoaL-like" evidence="1">
    <location>
        <begin position="7"/>
        <end position="104"/>
    </location>
</feature>
<dbReference type="SUPFAM" id="SSF54427">
    <property type="entry name" value="NTF2-like"/>
    <property type="match status" value="1"/>
</dbReference>
<dbReference type="Pfam" id="PF12680">
    <property type="entry name" value="SnoaL_2"/>
    <property type="match status" value="1"/>
</dbReference>
<dbReference type="EMBL" id="WTYE01000001">
    <property type="protein sequence ID" value="MXP32852.1"/>
    <property type="molecule type" value="Genomic_DNA"/>
</dbReference>
<evidence type="ECO:0000259" key="1">
    <source>
        <dbReference type="Pfam" id="PF12680"/>
    </source>
</evidence>
<keyword evidence="3" id="KW-1185">Reference proteome</keyword>
<comment type="caution">
    <text evidence="2">The sequence shown here is derived from an EMBL/GenBank/DDBJ whole genome shotgun (WGS) entry which is preliminary data.</text>
</comment>
<evidence type="ECO:0000313" key="2">
    <source>
        <dbReference type="EMBL" id="MXP32852.1"/>
    </source>
</evidence>
<name>A0A845APT4_9SPHN</name>
<reference evidence="2 3" key="1">
    <citation type="submission" date="2019-12" db="EMBL/GenBank/DDBJ databases">
        <title>Genomic-based taxomic classification of the family Erythrobacteraceae.</title>
        <authorList>
            <person name="Xu L."/>
        </authorList>
    </citation>
    <scope>NUCLEOTIDE SEQUENCE [LARGE SCALE GENOMIC DNA]</scope>
    <source>
        <strain evidence="2 3">JCM 16677</strain>
    </source>
</reference>
<dbReference type="InterPro" id="IPR032710">
    <property type="entry name" value="NTF2-like_dom_sf"/>
</dbReference>